<keyword evidence="6" id="KW-1185">Reference proteome</keyword>
<evidence type="ECO:0000256" key="1">
    <source>
        <dbReference type="ARBA" id="ARBA00022737"/>
    </source>
</evidence>
<evidence type="ECO:0000259" key="3">
    <source>
        <dbReference type="Pfam" id="PF17111"/>
    </source>
</evidence>
<feature type="chain" id="PRO_5014415400" evidence="2">
    <location>
        <begin position="27"/>
        <end position="369"/>
    </location>
</feature>
<evidence type="ECO:0000313" key="6">
    <source>
        <dbReference type="Proteomes" id="UP000235786"/>
    </source>
</evidence>
<protein>
    <submittedName>
        <fullName evidence="5">Uncharacterized protein</fullName>
    </submittedName>
</protein>
<feature type="domain" description="Nephrocystin 3-like N-terminal" evidence="4">
    <location>
        <begin position="245"/>
        <end position="315"/>
    </location>
</feature>
<feature type="signal peptide" evidence="2">
    <location>
        <begin position="1"/>
        <end position="26"/>
    </location>
</feature>
<dbReference type="PANTHER" id="PTHR10039:SF16">
    <property type="entry name" value="GPI INOSITOL-DEACYLASE"/>
    <property type="match status" value="1"/>
</dbReference>
<reference evidence="5 6" key="1">
    <citation type="submission" date="2016-04" db="EMBL/GenBank/DDBJ databases">
        <title>A degradative enzymes factory behind the ericoid mycorrhizal symbiosis.</title>
        <authorList>
            <consortium name="DOE Joint Genome Institute"/>
            <person name="Martino E."/>
            <person name="Morin E."/>
            <person name="Grelet G."/>
            <person name="Kuo A."/>
            <person name="Kohler A."/>
            <person name="Daghino S."/>
            <person name="Barry K."/>
            <person name="Choi C."/>
            <person name="Cichocki N."/>
            <person name="Clum A."/>
            <person name="Copeland A."/>
            <person name="Hainaut M."/>
            <person name="Haridas S."/>
            <person name="Labutti K."/>
            <person name="Lindquist E."/>
            <person name="Lipzen A."/>
            <person name="Khouja H.-R."/>
            <person name="Murat C."/>
            <person name="Ohm R."/>
            <person name="Olson A."/>
            <person name="Spatafora J."/>
            <person name="Veneault-Fourrey C."/>
            <person name="Henrissat B."/>
            <person name="Grigoriev I."/>
            <person name="Martin F."/>
            <person name="Perotto S."/>
        </authorList>
    </citation>
    <scope>NUCLEOTIDE SEQUENCE [LARGE SCALE GENOMIC DNA]</scope>
    <source>
        <strain evidence="5 6">F</strain>
    </source>
</reference>
<evidence type="ECO:0000313" key="5">
    <source>
        <dbReference type="EMBL" id="PMD33851.1"/>
    </source>
</evidence>
<dbReference type="AlphaFoldDB" id="A0A2J6R5Q8"/>
<sequence length="369" mass="40793">MVDPFSLATGLAGLISLAIGLTKTTCEVIGSVKDSGQTIATLQNELNALQAVVNQLCIFLETANGIGSFTETAALVETHLFCKTRLESVIHKLQHFKDGGKFTRGFRALSWPLSEKETKEIAQDLHRCMQTISLSLTVEGCNLLSKTSKDVFSVIQDQAKALEDTQKITGIVDELLSNTVVQFKDAANLLAKLNNTSDILNGISQDLSTVLNFHRVDQNDVILEWLSTVDVSRGFQAALQKRQDGTGKWLLNKSEFKDWKVASGGWLWILGSSGCGKTILSSIIIQDLKETVIVDGPKLAYFFFDFRDAVTQSCKICTIVVSVESGPRPCTSSRRPCRLSWKDLVWCTLSSMLLTNVHKENSCFKVYWK</sequence>
<evidence type="ECO:0000256" key="2">
    <source>
        <dbReference type="SAM" id="SignalP"/>
    </source>
</evidence>
<dbReference type="EMBL" id="KZ613955">
    <property type="protein sequence ID" value="PMD33851.1"/>
    <property type="molecule type" value="Genomic_DNA"/>
</dbReference>
<dbReference type="Pfam" id="PF24883">
    <property type="entry name" value="NPHP3_N"/>
    <property type="match status" value="1"/>
</dbReference>
<evidence type="ECO:0000259" key="4">
    <source>
        <dbReference type="Pfam" id="PF24883"/>
    </source>
</evidence>
<keyword evidence="1" id="KW-0677">Repeat</keyword>
<dbReference type="Pfam" id="PF17111">
    <property type="entry name" value="PigL_N"/>
    <property type="match status" value="1"/>
</dbReference>
<dbReference type="InterPro" id="IPR056884">
    <property type="entry name" value="NPHP3-like_N"/>
</dbReference>
<organism evidence="5 6">
    <name type="scientific">Hyaloscypha variabilis (strain UAMH 11265 / GT02V1 / F)</name>
    <name type="common">Meliniomyces variabilis</name>
    <dbReference type="NCBI Taxonomy" id="1149755"/>
    <lineage>
        <taxon>Eukaryota</taxon>
        <taxon>Fungi</taxon>
        <taxon>Dikarya</taxon>
        <taxon>Ascomycota</taxon>
        <taxon>Pezizomycotina</taxon>
        <taxon>Leotiomycetes</taxon>
        <taxon>Helotiales</taxon>
        <taxon>Hyaloscyphaceae</taxon>
        <taxon>Hyaloscypha</taxon>
        <taxon>Hyaloscypha variabilis</taxon>
    </lineage>
</organism>
<dbReference type="InterPro" id="IPR031348">
    <property type="entry name" value="PigL_N"/>
</dbReference>
<proteinExistence type="predicted"/>
<keyword evidence="2" id="KW-0732">Signal</keyword>
<dbReference type="Proteomes" id="UP000235786">
    <property type="component" value="Unassembled WGS sequence"/>
</dbReference>
<dbReference type="PANTHER" id="PTHR10039">
    <property type="entry name" value="AMELOGENIN"/>
    <property type="match status" value="1"/>
</dbReference>
<accession>A0A2J6R5Q8</accession>
<dbReference type="OrthoDB" id="3433627at2759"/>
<feature type="domain" description="Azaphilone pigments biosynthesis cluster protein L N-terminal" evidence="3">
    <location>
        <begin position="3"/>
        <end position="138"/>
    </location>
</feature>
<name>A0A2J6R5Q8_HYAVF</name>
<gene>
    <name evidence="5" type="ORF">L207DRAFT_147051</name>
</gene>